<evidence type="ECO:0000313" key="1">
    <source>
        <dbReference type="EMBL" id="AFL99544.1"/>
    </source>
</evidence>
<dbReference type="EMBL" id="CP003348">
    <property type="protein sequence ID" value="AFL99544.1"/>
    <property type="molecule type" value="Genomic_DNA"/>
</dbReference>
<keyword evidence="2" id="KW-1185">Reference proteome</keyword>
<gene>
    <name evidence="1" type="ordered locus">Desde_1112</name>
</gene>
<dbReference type="HOGENOM" id="CLU_2143391_0_0_9"/>
<accession>I4A6G0</accession>
<dbReference type="OrthoDB" id="2630097at2"/>
<reference evidence="2" key="1">
    <citation type="submission" date="2012-06" db="EMBL/GenBank/DDBJ databases">
        <title>Complete sequence of Desulfitobacterium dehalogenans ATCC 51507.</title>
        <authorList>
            <person name="Lucas S."/>
            <person name="Han J."/>
            <person name="Lapidus A."/>
            <person name="Cheng J.-F."/>
            <person name="Goodwin L."/>
            <person name="Pitluck S."/>
            <person name="Peters L."/>
            <person name="Ovchinnikova G."/>
            <person name="Teshima H."/>
            <person name="Detter J.C."/>
            <person name="Han C."/>
            <person name="Tapia R."/>
            <person name="Land M."/>
            <person name="Hauser L."/>
            <person name="Kyrpides N."/>
            <person name="Ivanova N."/>
            <person name="Pagani I."/>
            <person name="Kruse T."/>
            <person name="de Vos W.M."/>
            <person name="Smidt H."/>
            <person name="Woyke T."/>
        </authorList>
    </citation>
    <scope>NUCLEOTIDE SEQUENCE [LARGE SCALE GENOMIC DNA]</scope>
    <source>
        <strain evidence="2">ATCC 51507 / DSM 9161 / JW/IU-DC1</strain>
    </source>
</reference>
<organism evidence="1 2">
    <name type="scientific">Desulfitobacterium dehalogenans (strain ATCC 51507 / DSM 9161 / JW/IU-DC1)</name>
    <dbReference type="NCBI Taxonomy" id="756499"/>
    <lineage>
        <taxon>Bacteria</taxon>
        <taxon>Bacillati</taxon>
        <taxon>Bacillota</taxon>
        <taxon>Clostridia</taxon>
        <taxon>Eubacteriales</taxon>
        <taxon>Desulfitobacteriaceae</taxon>
        <taxon>Desulfitobacterium</taxon>
    </lineage>
</organism>
<proteinExistence type="predicted"/>
<sequence>MVFSGYREDHRGNWFGGNQFIWVNDQEGKEKYKAKFYIVSEQNKHLIRVRDEKQQDLLYCMSGPHVTNAEIDWLLDKTKGGFAYYDSPEDYLKDFDDKYKV</sequence>
<evidence type="ECO:0000313" key="2">
    <source>
        <dbReference type="Proteomes" id="UP000006053"/>
    </source>
</evidence>
<name>I4A6G0_DESDJ</name>
<reference evidence="1 2" key="2">
    <citation type="journal article" date="2015" name="J. Bacteriol.">
        <title>Genomic, proteomic, and biochemical analysis of the organohalide respiratory pathway in Desulfitobacterium dehalogenans.</title>
        <authorList>
            <person name="Kruse T."/>
            <person name="van de Pas B.A."/>
            <person name="Atteia A."/>
            <person name="Krab K."/>
            <person name="Hagen W.R."/>
            <person name="Goodwin L."/>
            <person name="Chain P."/>
            <person name="Boeren S."/>
            <person name="Maphosa F."/>
            <person name="Schraa G."/>
            <person name="de Vos W.M."/>
            <person name="van der Oost J."/>
            <person name="Smidt H."/>
            <person name="Stams A.J."/>
        </authorList>
    </citation>
    <scope>NUCLEOTIDE SEQUENCE [LARGE SCALE GENOMIC DNA]</scope>
    <source>
        <strain evidence="2">ATCC 51507 / DSM 9161 / JW/IU-DC1</strain>
    </source>
</reference>
<dbReference type="Proteomes" id="UP000006053">
    <property type="component" value="Chromosome"/>
</dbReference>
<dbReference type="AlphaFoldDB" id="I4A6G0"/>
<dbReference type="eggNOG" id="ENOG502ZQ0J">
    <property type="taxonomic scope" value="Bacteria"/>
</dbReference>
<dbReference type="RefSeq" id="WP_014793036.1">
    <property type="nucleotide sequence ID" value="NC_018017.1"/>
</dbReference>
<dbReference type="KEGG" id="ddh:Desde_1112"/>
<protein>
    <submittedName>
        <fullName evidence="1">Uncharacterized protein</fullName>
    </submittedName>
</protein>